<name>A0A923PGP5_9BACT</name>
<protein>
    <recommendedName>
        <fullName evidence="2 9">DNA mismatch repair protein MutS</fullName>
    </recommendedName>
</protein>
<keyword evidence="7 9" id="KW-0234">DNA repair</keyword>
<keyword evidence="3 9" id="KW-0547">Nucleotide-binding</keyword>
<dbReference type="InterPro" id="IPR005748">
    <property type="entry name" value="DNA_mismatch_repair_MutS"/>
</dbReference>
<dbReference type="Proteomes" id="UP000650081">
    <property type="component" value="Unassembled WGS sequence"/>
</dbReference>
<dbReference type="CDD" id="cd03284">
    <property type="entry name" value="ABC_MutS1"/>
    <property type="match status" value="1"/>
</dbReference>
<dbReference type="Pfam" id="PF05188">
    <property type="entry name" value="MutS_II"/>
    <property type="match status" value="1"/>
</dbReference>
<dbReference type="Pfam" id="PF05190">
    <property type="entry name" value="MutS_IV"/>
    <property type="match status" value="1"/>
</dbReference>
<evidence type="ECO:0000256" key="10">
    <source>
        <dbReference type="RuleBase" id="RU003756"/>
    </source>
</evidence>
<dbReference type="SUPFAM" id="SSF53150">
    <property type="entry name" value="DNA repair protein MutS, domain II"/>
    <property type="match status" value="1"/>
</dbReference>
<dbReference type="GO" id="GO:0005829">
    <property type="term" value="C:cytosol"/>
    <property type="evidence" value="ECO:0007669"/>
    <property type="project" value="TreeGrafter"/>
</dbReference>
<evidence type="ECO:0000256" key="4">
    <source>
        <dbReference type="ARBA" id="ARBA00022763"/>
    </source>
</evidence>
<gene>
    <name evidence="9 13" type="primary">mutS</name>
    <name evidence="13" type="ORF">H9S92_06430</name>
</gene>
<dbReference type="InterPro" id="IPR045076">
    <property type="entry name" value="MutS"/>
</dbReference>
<comment type="function">
    <text evidence="8 9">This protein is involved in the repair of mismatches in DNA. It is possible that it carries out the mismatch recognition step. This protein has a weak ATPase activity.</text>
</comment>
<dbReference type="GO" id="GO:0005524">
    <property type="term" value="F:ATP binding"/>
    <property type="evidence" value="ECO:0007669"/>
    <property type="project" value="UniProtKB-UniRule"/>
</dbReference>
<dbReference type="GO" id="GO:0006298">
    <property type="term" value="P:mismatch repair"/>
    <property type="evidence" value="ECO:0007669"/>
    <property type="project" value="UniProtKB-UniRule"/>
</dbReference>
<dbReference type="SMART" id="SM00534">
    <property type="entry name" value="MUTSac"/>
    <property type="match status" value="1"/>
</dbReference>
<dbReference type="InterPro" id="IPR007696">
    <property type="entry name" value="DNA_mismatch_repair_MutS_core"/>
</dbReference>
<evidence type="ECO:0000313" key="13">
    <source>
        <dbReference type="EMBL" id="MBC6993788.1"/>
    </source>
</evidence>
<dbReference type="SUPFAM" id="SSF52540">
    <property type="entry name" value="P-loop containing nucleoside triphosphate hydrolases"/>
    <property type="match status" value="1"/>
</dbReference>
<dbReference type="InterPro" id="IPR036187">
    <property type="entry name" value="DNA_mismatch_repair_MutS_sf"/>
</dbReference>
<evidence type="ECO:0000256" key="3">
    <source>
        <dbReference type="ARBA" id="ARBA00022741"/>
    </source>
</evidence>
<dbReference type="PANTHER" id="PTHR11361">
    <property type="entry name" value="DNA MISMATCH REPAIR PROTEIN MUTS FAMILY MEMBER"/>
    <property type="match status" value="1"/>
</dbReference>
<dbReference type="Gene3D" id="1.10.1420.10">
    <property type="match status" value="2"/>
</dbReference>
<keyword evidence="6 9" id="KW-0238">DNA-binding</keyword>
<evidence type="ECO:0000256" key="11">
    <source>
        <dbReference type="SAM" id="MobiDB-lite"/>
    </source>
</evidence>
<dbReference type="InterPro" id="IPR007695">
    <property type="entry name" value="DNA_mismatch_repair_MutS-lik_N"/>
</dbReference>
<feature type="domain" description="DNA mismatch repair proteins mutS family" evidence="12">
    <location>
        <begin position="698"/>
        <end position="714"/>
    </location>
</feature>
<evidence type="ECO:0000259" key="12">
    <source>
        <dbReference type="PROSITE" id="PS00486"/>
    </source>
</evidence>
<proteinExistence type="inferred from homology"/>
<dbReference type="SMART" id="SM00533">
    <property type="entry name" value="MUTSd"/>
    <property type="match status" value="1"/>
</dbReference>
<dbReference type="SUPFAM" id="SSF55271">
    <property type="entry name" value="DNA repair protein MutS, domain I"/>
    <property type="match status" value="1"/>
</dbReference>
<dbReference type="PANTHER" id="PTHR11361:SF34">
    <property type="entry name" value="DNA MISMATCH REPAIR PROTEIN MSH1, MITOCHONDRIAL"/>
    <property type="match status" value="1"/>
</dbReference>
<reference evidence="13" key="1">
    <citation type="submission" date="2020-08" db="EMBL/GenBank/DDBJ databases">
        <title>Lewinella bacteria from marine environments.</title>
        <authorList>
            <person name="Zhong Y."/>
        </authorList>
    </citation>
    <scope>NUCLEOTIDE SEQUENCE</scope>
    <source>
        <strain evidence="13">KCTC 42187</strain>
    </source>
</reference>
<dbReference type="InterPro" id="IPR007860">
    <property type="entry name" value="DNA_mmatch_repair_MutS_con_dom"/>
</dbReference>
<evidence type="ECO:0000256" key="9">
    <source>
        <dbReference type="HAMAP-Rule" id="MF_00096"/>
    </source>
</evidence>
<dbReference type="InterPro" id="IPR007861">
    <property type="entry name" value="DNA_mismatch_repair_MutS_clamp"/>
</dbReference>
<feature type="binding site" evidence="9">
    <location>
        <begin position="624"/>
        <end position="631"/>
    </location>
    <ligand>
        <name>ATP</name>
        <dbReference type="ChEBI" id="CHEBI:30616"/>
    </ligand>
</feature>
<dbReference type="InterPro" id="IPR036678">
    <property type="entry name" value="MutS_con_dom_sf"/>
</dbReference>
<evidence type="ECO:0000313" key="14">
    <source>
        <dbReference type="Proteomes" id="UP000650081"/>
    </source>
</evidence>
<dbReference type="Pfam" id="PF05192">
    <property type="entry name" value="MutS_III"/>
    <property type="match status" value="1"/>
</dbReference>
<dbReference type="EMBL" id="JACSIT010000078">
    <property type="protein sequence ID" value="MBC6993788.1"/>
    <property type="molecule type" value="Genomic_DNA"/>
</dbReference>
<dbReference type="InterPro" id="IPR016151">
    <property type="entry name" value="DNA_mismatch_repair_MutS_N"/>
</dbReference>
<dbReference type="RefSeq" id="WP_187465887.1">
    <property type="nucleotide sequence ID" value="NZ_JACSIT010000078.1"/>
</dbReference>
<dbReference type="PROSITE" id="PS00486">
    <property type="entry name" value="DNA_MISMATCH_REPAIR_2"/>
    <property type="match status" value="1"/>
</dbReference>
<dbReference type="InterPro" id="IPR027417">
    <property type="entry name" value="P-loop_NTPase"/>
</dbReference>
<dbReference type="GO" id="GO:0140664">
    <property type="term" value="F:ATP-dependent DNA damage sensor activity"/>
    <property type="evidence" value="ECO:0007669"/>
    <property type="project" value="InterPro"/>
</dbReference>
<dbReference type="NCBIfam" id="TIGR01070">
    <property type="entry name" value="mutS1"/>
    <property type="match status" value="1"/>
</dbReference>
<keyword evidence="14" id="KW-1185">Reference proteome</keyword>
<dbReference type="Gene3D" id="3.30.420.110">
    <property type="entry name" value="MutS, connector domain"/>
    <property type="match status" value="1"/>
</dbReference>
<dbReference type="Pfam" id="PF00488">
    <property type="entry name" value="MutS_V"/>
    <property type="match status" value="1"/>
</dbReference>
<evidence type="ECO:0000256" key="7">
    <source>
        <dbReference type="ARBA" id="ARBA00023204"/>
    </source>
</evidence>
<evidence type="ECO:0000256" key="6">
    <source>
        <dbReference type="ARBA" id="ARBA00023125"/>
    </source>
</evidence>
<dbReference type="InterPro" id="IPR000432">
    <property type="entry name" value="DNA_mismatch_repair_MutS_C"/>
</dbReference>
<dbReference type="InterPro" id="IPR017261">
    <property type="entry name" value="DNA_mismatch_repair_MutS/MSH"/>
</dbReference>
<evidence type="ECO:0000256" key="2">
    <source>
        <dbReference type="ARBA" id="ARBA00021982"/>
    </source>
</evidence>
<dbReference type="SUPFAM" id="SSF48334">
    <property type="entry name" value="DNA repair protein MutS, domain III"/>
    <property type="match status" value="1"/>
</dbReference>
<dbReference type="Pfam" id="PF01624">
    <property type="entry name" value="MutS_I"/>
    <property type="match status" value="1"/>
</dbReference>
<comment type="caution">
    <text evidence="13">The sequence shown here is derived from an EMBL/GenBank/DDBJ whole genome shotgun (WGS) entry which is preliminary data.</text>
</comment>
<keyword evidence="5 9" id="KW-0067">ATP-binding</keyword>
<dbReference type="HAMAP" id="MF_00096">
    <property type="entry name" value="MutS"/>
    <property type="match status" value="1"/>
</dbReference>
<organism evidence="13 14">
    <name type="scientific">Neolewinella lacunae</name>
    <dbReference type="NCBI Taxonomy" id="1517758"/>
    <lineage>
        <taxon>Bacteria</taxon>
        <taxon>Pseudomonadati</taxon>
        <taxon>Bacteroidota</taxon>
        <taxon>Saprospiria</taxon>
        <taxon>Saprospirales</taxon>
        <taxon>Lewinellaceae</taxon>
        <taxon>Neolewinella</taxon>
    </lineage>
</organism>
<sequence>MAKSKDKGDGKVTPLMKQYQQVKAKHPDSLLLFRVGDFYETFGEDAIKTAQTLGIIQTSRNNGGSDVELAGFPYHSLDTYLPRLVKAGYRVAICEQLEKPSKEKKIVRRGVTEIVTPGLAVDDKLLEHKTNNFLACVTYAGGKRDQYGLSLLDISTGEFLVAEGPADYTDKLLQSFQPKEVLLSKDRKKDFLERFGDRFYLTPRDEWIFTEDYTQEKLLRQFQAISLKGFGIEKLLLGQIAAGAILHYLETTENRNLQHITRINRLANDRYVWLDRFTIRNLELLYSPHDNGVPLVEVLDHTVTPMGGRLLRKWVVLPLLDAEAIRARHTVVRALVERPALLQDLDERLRVIGDLERLISKVPLGKVNPREVRSLRAALSALGPIRRLLAESANPVLADMAERLDDLPAVGAEIDRRLQESPAVNLNKGGVIADGFDAELDDLRDITRNGKGRLADIQRREAERTGISSLKIGFNNVFGYYLEVTNKYKDQAPADWTRKQTLTNGERYITEELKILEDKILNAEDKILQREEALYEDLIVWLQDYISPVQQNAALIGKLDCLLSFAKIANRNRYVMPELDDSKDIEIIQGRHPVIERQLAVGEQYVPNDVHLDPEDQQIIMITGPNMAGKSALLRQTALICLMAQMGSFVPAERARLGLIDRVFTRVGASDNISSGESTFMVEMNETASIMNNVTDRSLVLLDEIGRGTSTFDGISIAWAIAEYLHSNGQARPKTLFATHYHELNELADRHPRIRNYSIAIKEHGNRIIFLRRLVPGGSQHSFGIHVARMAGMPPEIITRATDILAQLESQHIDADGRAAAGAELRDKEQGQAGPQAKPVAARQFSQPAPQLSIFETVDPTAGRIKAALEELNLNNMTPIECMMKLNELRRMLEG</sequence>
<dbReference type="AlphaFoldDB" id="A0A923PGP5"/>
<accession>A0A923PGP5</accession>
<keyword evidence="4 9" id="KW-0227">DNA damage</keyword>
<evidence type="ECO:0000256" key="8">
    <source>
        <dbReference type="ARBA" id="ARBA00024647"/>
    </source>
</evidence>
<dbReference type="PIRSF" id="PIRSF037677">
    <property type="entry name" value="DNA_mis_repair_Msh6"/>
    <property type="match status" value="1"/>
</dbReference>
<dbReference type="FunFam" id="3.40.50.300:FF:000870">
    <property type="entry name" value="MutS protein homolog 4"/>
    <property type="match status" value="1"/>
</dbReference>
<evidence type="ECO:0000256" key="1">
    <source>
        <dbReference type="ARBA" id="ARBA00006271"/>
    </source>
</evidence>
<dbReference type="GO" id="GO:0030983">
    <property type="term" value="F:mismatched DNA binding"/>
    <property type="evidence" value="ECO:0007669"/>
    <property type="project" value="InterPro"/>
</dbReference>
<dbReference type="NCBIfam" id="NF003810">
    <property type="entry name" value="PRK05399.1"/>
    <property type="match status" value="1"/>
</dbReference>
<dbReference type="Gene3D" id="3.40.50.300">
    <property type="entry name" value="P-loop containing nucleotide triphosphate hydrolases"/>
    <property type="match status" value="1"/>
</dbReference>
<dbReference type="GO" id="GO:0003684">
    <property type="term" value="F:damaged DNA binding"/>
    <property type="evidence" value="ECO:0007669"/>
    <property type="project" value="UniProtKB-UniRule"/>
</dbReference>
<dbReference type="Gene3D" id="3.40.1170.10">
    <property type="entry name" value="DNA repair protein MutS, domain I"/>
    <property type="match status" value="1"/>
</dbReference>
<comment type="similarity">
    <text evidence="1 9 10">Belongs to the DNA mismatch repair MutS family.</text>
</comment>
<evidence type="ECO:0000256" key="5">
    <source>
        <dbReference type="ARBA" id="ARBA00022840"/>
    </source>
</evidence>
<feature type="region of interest" description="Disordered" evidence="11">
    <location>
        <begin position="816"/>
        <end position="845"/>
    </location>
</feature>